<dbReference type="Pfam" id="PF17906">
    <property type="entry name" value="HTH_48"/>
    <property type="match status" value="1"/>
</dbReference>
<dbReference type="Pfam" id="PF14598">
    <property type="entry name" value="PAS_11"/>
    <property type="match status" value="1"/>
</dbReference>
<organism evidence="6 7">
    <name type="scientific">Polistes dominula</name>
    <name type="common">European paper wasp</name>
    <name type="synonym">Vespa dominula</name>
    <dbReference type="NCBI Taxonomy" id="743375"/>
    <lineage>
        <taxon>Eukaryota</taxon>
        <taxon>Metazoa</taxon>
        <taxon>Ecdysozoa</taxon>
        <taxon>Arthropoda</taxon>
        <taxon>Hexapoda</taxon>
        <taxon>Insecta</taxon>
        <taxon>Pterygota</taxon>
        <taxon>Neoptera</taxon>
        <taxon>Endopterygota</taxon>
        <taxon>Hymenoptera</taxon>
        <taxon>Apocrita</taxon>
        <taxon>Aculeata</taxon>
        <taxon>Vespoidea</taxon>
        <taxon>Vespidae</taxon>
        <taxon>Polistinae</taxon>
        <taxon>Polistini</taxon>
        <taxon>Polistes</taxon>
    </lineage>
</organism>
<dbReference type="InterPro" id="IPR041426">
    <property type="entry name" value="Mos1_HTH"/>
</dbReference>
<sequence length="312" mass="35721">NGQLLLFQAAEGFVFVVGCDRGRILYVSESVSQTLNYSQVPNHDIRNKLTTMDKTKMRVIFEYDFRRGTNAVQESRNVNEVFGKDVANERTVFRRFKKFRSGDFDLQNEPRGWPESKADDDQLKAVVEANPSETTPGLAASLRISLDWKYCVIQCTGYLKSWAPAKIGLEEQEGETDGEACNLSCLVAVGRIQSVLPTPSTSPRRPRLRTIEFISRHAMDGKFLFVDQRATLVLGFLPQELLGTSMYEYYHHDDIPHLAESHKSALQSSERVTTQVYRFRNKSSNFVRLQSEWKSFKNPWTKDIEYLIAKNS</sequence>
<evidence type="ECO:0000256" key="1">
    <source>
        <dbReference type="ARBA" id="ARBA00023015"/>
    </source>
</evidence>
<evidence type="ECO:0000256" key="4">
    <source>
        <dbReference type="ARBA" id="ARBA00023242"/>
    </source>
</evidence>
<keyword evidence="3" id="KW-0804">Transcription</keyword>
<name>A0ABM1JBM9_POLDO</name>
<dbReference type="InterPro" id="IPR000014">
    <property type="entry name" value="PAS"/>
</dbReference>
<dbReference type="Gene3D" id="3.30.450.20">
    <property type="entry name" value="PAS domain"/>
    <property type="match status" value="2"/>
</dbReference>
<dbReference type="InterPro" id="IPR050933">
    <property type="entry name" value="Circadian_TF"/>
</dbReference>
<keyword evidence="1" id="KW-0805">Transcription regulation</keyword>
<dbReference type="PRINTS" id="PR00785">
    <property type="entry name" value="NCTRNSLOCATR"/>
</dbReference>
<keyword evidence="4" id="KW-0539">Nucleus</keyword>
<dbReference type="RefSeq" id="XP_015189867.1">
    <property type="nucleotide sequence ID" value="XM_015334381.1"/>
</dbReference>
<dbReference type="CDD" id="cd00130">
    <property type="entry name" value="PAS"/>
    <property type="match status" value="1"/>
</dbReference>
<dbReference type="InterPro" id="IPR035965">
    <property type="entry name" value="PAS-like_dom_sf"/>
</dbReference>
<dbReference type="SMART" id="SM00091">
    <property type="entry name" value="PAS"/>
    <property type="match status" value="1"/>
</dbReference>
<proteinExistence type="predicted"/>
<evidence type="ECO:0000313" key="6">
    <source>
        <dbReference type="Proteomes" id="UP000694924"/>
    </source>
</evidence>
<keyword evidence="6" id="KW-1185">Reference proteome</keyword>
<dbReference type="Proteomes" id="UP000694924">
    <property type="component" value="Unplaced"/>
</dbReference>
<evidence type="ECO:0000313" key="7">
    <source>
        <dbReference type="RefSeq" id="XP_015189867.1"/>
    </source>
</evidence>
<dbReference type="PANTHER" id="PTHR23042">
    <property type="entry name" value="CIRCADIAN PROTEIN CLOCK/ARNT/BMAL/PAS"/>
    <property type="match status" value="1"/>
</dbReference>
<keyword evidence="2" id="KW-0238">DNA-binding</keyword>
<reference evidence="7" key="1">
    <citation type="submission" date="2025-08" db="UniProtKB">
        <authorList>
            <consortium name="RefSeq"/>
        </authorList>
    </citation>
    <scope>IDENTIFICATION</scope>
    <source>
        <tissue evidence="7">Whole body</tissue>
    </source>
</reference>
<feature type="non-terminal residue" evidence="7">
    <location>
        <position position="312"/>
    </location>
</feature>
<dbReference type="SUPFAM" id="SSF55785">
    <property type="entry name" value="PYP-like sensor domain (PAS domain)"/>
    <property type="match status" value="1"/>
</dbReference>
<feature type="non-terminal residue" evidence="7">
    <location>
        <position position="1"/>
    </location>
</feature>
<evidence type="ECO:0000259" key="5">
    <source>
        <dbReference type="PROSITE" id="PS50112"/>
    </source>
</evidence>
<gene>
    <name evidence="7" type="primary">LOC107073687</name>
</gene>
<dbReference type="GeneID" id="107073687"/>
<protein>
    <submittedName>
        <fullName evidence="7">Protein cycle-like</fullName>
    </submittedName>
</protein>
<feature type="domain" description="PAS" evidence="5">
    <location>
        <begin position="220"/>
        <end position="269"/>
    </location>
</feature>
<evidence type="ECO:0000256" key="2">
    <source>
        <dbReference type="ARBA" id="ARBA00023125"/>
    </source>
</evidence>
<dbReference type="InterPro" id="IPR001067">
    <property type="entry name" value="Nuc_translocat"/>
</dbReference>
<evidence type="ECO:0000256" key="3">
    <source>
        <dbReference type="ARBA" id="ARBA00023163"/>
    </source>
</evidence>
<dbReference type="PROSITE" id="PS50112">
    <property type="entry name" value="PAS"/>
    <property type="match status" value="1"/>
</dbReference>
<accession>A0ABM1JBM9</accession>